<evidence type="ECO:0000256" key="1">
    <source>
        <dbReference type="ARBA" id="ARBA00004275"/>
    </source>
</evidence>
<dbReference type="Gene3D" id="3.30.300.30">
    <property type="match status" value="1"/>
</dbReference>
<evidence type="ECO:0000259" key="5">
    <source>
        <dbReference type="Pfam" id="PF00501"/>
    </source>
</evidence>
<feature type="region of interest" description="Disordered" evidence="4">
    <location>
        <begin position="573"/>
        <end position="636"/>
    </location>
</feature>
<evidence type="ECO:0000256" key="2">
    <source>
        <dbReference type="ARBA" id="ARBA00006432"/>
    </source>
</evidence>
<dbReference type="GO" id="GO:0005777">
    <property type="term" value="C:peroxisome"/>
    <property type="evidence" value="ECO:0007669"/>
    <property type="project" value="UniProtKB-SubCell"/>
</dbReference>
<dbReference type="PANTHER" id="PTHR24096">
    <property type="entry name" value="LONG-CHAIN-FATTY-ACID--COA LIGASE"/>
    <property type="match status" value="1"/>
</dbReference>
<dbReference type="Pfam" id="PF13193">
    <property type="entry name" value="AMP-binding_C"/>
    <property type="match status" value="1"/>
</dbReference>
<protein>
    <submittedName>
        <fullName evidence="8">AMP-binding domain-containing protein</fullName>
    </submittedName>
</protein>
<dbReference type="FunFam" id="3.30.300.30:FF:000007">
    <property type="entry name" value="4-coumarate--CoA ligase 2"/>
    <property type="match status" value="1"/>
</dbReference>
<evidence type="ECO:0000256" key="3">
    <source>
        <dbReference type="ARBA" id="ARBA00023140"/>
    </source>
</evidence>
<dbReference type="SUPFAM" id="SSF56801">
    <property type="entry name" value="Acetyl-CoA synthetase-like"/>
    <property type="match status" value="1"/>
</dbReference>
<reference evidence="7" key="1">
    <citation type="journal article" date="2013" name="Genetics">
        <title>The draft genome and transcriptome of Panagrellus redivivus are shaped by the harsh demands of a free-living lifestyle.</title>
        <authorList>
            <person name="Srinivasan J."/>
            <person name="Dillman A.R."/>
            <person name="Macchietto M.G."/>
            <person name="Heikkinen L."/>
            <person name="Lakso M."/>
            <person name="Fracchia K.M."/>
            <person name="Antoshechkin I."/>
            <person name="Mortazavi A."/>
            <person name="Wong G."/>
            <person name="Sternberg P.W."/>
        </authorList>
    </citation>
    <scope>NUCLEOTIDE SEQUENCE [LARGE SCALE GENOMIC DNA]</scope>
    <source>
        <strain evidence="7">MT8872</strain>
    </source>
</reference>
<feature type="domain" description="AMP-binding enzyme C-terminal" evidence="6">
    <location>
        <begin position="485"/>
        <end position="562"/>
    </location>
</feature>
<dbReference type="PROSITE" id="PS00455">
    <property type="entry name" value="AMP_BINDING"/>
    <property type="match status" value="1"/>
</dbReference>
<keyword evidence="3" id="KW-0576">Peroxisome</keyword>
<feature type="compositionally biased region" description="Low complexity" evidence="4">
    <location>
        <begin position="584"/>
        <end position="594"/>
    </location>
</feature>
<dbReference type="InterPro" id="IPR025110">
    <property type="entry name" value="AMP-bd_C"/>
</dbReference>
<comment type="similarity">
    <text evidence="2">Belongs to the ATP-dependent AMP-binding enzyme family.</text>
</comment>
<comment type="subcellular location">
    <subcellularLocation>
        <location evidence="1">Peroxisome</location>
    </subcellularLocation>
</comment>
<dbReference type="InterPro" id="IPR020845">
    <property type="entry name" value="AMP-binding_CS"/>
</dbReference>
<evidence type="ECO:0000313" key="7">
    <source>
        <dbReference type="Proteomes" id="UP000492821"/>
    </source>
</evidence>
<name>A0A7E4ZYR4_PANRE</name>
<evidence type="ECO:0000259" key="6">
    <source>
        <dbReference type="Pfam" id="PF13193"/>
    </source>
</evidence>
<organism evidence="7 8">
    <name type="scientific">Panagrellus redivivus</name>
    <name type="common">Microworm</name>
    <dbReference type="NCBI Taxonomy" id="6233"/>
    <lineage>
        <taxon>Eukaryota</taxon>
        <taxon>Metazoa</taxon>
        <taxon>Ecdysozoa</taxon>
        <taxon>Nematoda</taxon>
        <taxon>Chromadorea</taxon>
        <taxon>Rhabditida</taxon>
        <taxon>Tylenchina</taxon>
        <taxon>Panagrolaimomorpha</taxon>
        <taxon>Panagrolaimoidea</taxon>
        <taxon>Panagrolaimidae</taxon>
        <taxon>Panagrellus</taxon>
    </lineage>
</organism>
<feature type="compositionally biased region" description="Polar residues" evidence="4">
    <location>
        <begin position="184"/>
        <end position="199"/>
    </location>
</feature>
<feature type="region of interest" description="Disordered" evidence="4">
    <location>
        <begin position="184"/>
        <end position="220"/>
    </location>
</feature>
<proteinExistence type="inferred from homology"/>
<dbReference type="GO" id="GO:0016405">
    <property type="term" value="F:CoA-ligase activity"/>
    <property type="evidence" value="ECO:0007669"/>
    <property type="project" value="TreeGrafter"/>
</dbReference>
<reference evidence="8" key="2">
    <citation type="submission" date="2020-10" db="UniProtKB">
        <authorList>
            <consortium name="WormBaseParasite"/>
        </authorList>
    </citation>
    <scope>IDENTIFICATION</scope>
</reference>
<dbReference type="InterPro" id="IPR045851">
    <property type="entry name" value="AMP-bd_C_sf"/>
</dbReference>
<feature type="compositionally biased region" description="Basic and acidic residues" evidence="4">
    <location>
        <begin position="202"/>
        <end position="220"/>
    </location>
</feature>
<dbReference type="AlphaFoldDB" id="A0A7E4ZYR4"/>
<feature type="domain" description="AMP-dependent synthetase/ligase" evidence="5">
    <location>
        <begin position="24"/>
        <end position="433"/>
    </location>
</feature>
<dbReference type="Gene3D" id="3.40.50.12780">
    <property type="entry name" value="N-terminal domain of ligase-like"/>
    <property type="match status" value="1"/>
</dbReference>
<dbReference type="PANTHER" id="PTHR24096:SF168">
    <property type="entry name" value="AMP-BINDING DOMAIN-CONTAINING PROTEIN"/>
    <property type="match status" value="1"/>
</dbReference>
<dbReference type="InterPro" id="IPR042099">
    <property type="entry name" value="ANL_N_sf"/>
</dbReference>
<dbReference type="Proteomes" id="UP000492821">
    <property type="component" value="Unassembled WGS sequence"/>
</dbReference>
<dbReference type="InterPro" id="IPR000873">
    <property type="entry name" value="AMP-dep_synth/lig_dom"/>
</dbReference>
<evidence type="ECO:0000256" key="4">
    <source>
        <dbReference type="SAM" id="MobiDB-lite"/>
    </source>
</evidence>
<dbReference type="Pfam" id="PF00501">
    <property type="entry name" value="AMP-binding"/>
    <property type="match status" value="1"/>
</dbReference>
<sequence length="636" mass="69722">MEVQNPFQFTWEKGTTSNFADFFFAKIAKYGTQPALIEAETRKQWRFSEIKQFTETCGCRLREMGVNSTSRVAIVTATSPQAIFVHLANAIIGSIAVCINGFGSTDELWQQVDLSEATHCVCETQFLGKVEEVRRKAVMRGGGRIKVIKTLEEVLGQEKITVAPHAVLKKRESKSIILPKEESQLSLDTSSVTTPTNDETGGDEHDEHSDETNHSNGEDNAGRAPLFIFYSSGTTGLPKALELSHQSLIINLTQISFPIFNSLSHKERFVLPLCLHHIFGTVSAYFSLINGATTIMLNKYTTKGFLEALDEHKITQTHVTPPMIQMLAFDPLVESHNLSSLRSVIVSGAPLDANVAKICRERLQLKDIRQVYGMTELGGICTLSHVNSDNIESVGVPLPGMLVRIAHWDKKELCAPRQIGQLLVTGPQVMPVFYKNPKATAEILDSNKMVRTGDAGYYDEKGYIYVIGRIKDMIKYKGALVCPSEVESVMRSHPGIDDCAVVGRQDHVSGEVPAAFVVRNAAYPLLASAEVRQHVAGKISQFKELRGGVYFISEIPRSICGKVVRRQLKQHWDRERTVSKADNAAPAATPATPTGIANGNSASAGKPRRPSNMPAAKSASARGAKPSAGRPIRPKT</sequence>
<keyword evidence="7" id="KW-1185">Reference proteome</keyword>
<evidence type="ECO:0000313" key="8">
    <source>
        <dbReference type="WBParaSite" id="Pan_g3498.t1"/>
    </source>
</evidence>
<dbReference type="WBParaSite" id="Pan_g3498.t1">
    <property type="protein sequence ID" value="Pan_g3498.t1"/>
    <property type="gene ID" value="Pan_g3498"/>
</dbReference>
<accession>A0A7E4ZYR4</accession>